<dbReference type="Proteomes" id="UP000095042">
    <property type="component" value="Unassembled WGS sequence"/>
</dbReference>
<evidence type="ECO:0000313" key="2">
    <source>
        <dbReference type="Proteomes" id="UP000095042"/>
    </source>
</evidence>
<proteinExistence type="predicted"/>
<reference evidence="1 2" key="1">
    <citation type="journal article" date="2016" name="Environ. Microbiol.">
        <title>New Methyloceanibacter diversity from North Sea sediments includes methanotroph containing solely the soluble methane monooxygenase.</title>
        <authorList>
            <person name="Vekeman B."/>
            <person name="Kerckhof F.M."/>
            <person name="Cremers G."/>
            <person name="de Vos P."/>
            <person name="Vandamme P."/>
            <person name="Boon N."/>
            <person name="Op den Camp H.J."/>
            <person name="Heylen K."/>
        </authorList>
    </citation>
    <scope>NUCLEOTIDE SEQUENCE [LARGE SCALE GENOMIC DNA]</scope>
    <source>
        <strain evidence="1 2">R-67177</strain>
    </source>
</reference>
<gene>
    <name evidence="1" type="ORF">AUC71_10050</name>
</gene>
<evidence type="ECO:0000313" key="1">
    <source>
        <dbReference type="EMBL" id="ODS03367.1"/>
    </source>
</evidence>
<name>A0A1E3WE84_9HYPH</name>
<keyword evidence="2" id="KW-1185">Reference proteome</keyword>
<sequence length="91" mass="9764">MRGKVEGIVVYELIALREFATADQLLMEALGEEAMSAYLARDFDGAAAACDKLLKLRPGDVSASELLARTETLTASGVAENWDGVMVLTDK</sequence>
<protein>
    <submittedName>
        <fullName evidence="1">Uncharacterized protein</fullName>
    </submittedName>
</protein>
<accession>A0A1E3WE84</accession>
<dbReference type="EMBL" id="LPWD01000120">
    <property type="protein sequence ID" value="ODS03367.1"/>
    <property type="molecule type" value="Genomic_DNA"/>
</dbReference>
<dbReference type="AlphaFoldDB" id="A0A1E3WE84"/>
<comment type="caution">
    <text evidence="1">The sequence shown here is derived from an EMBL/GenBank/DDBJ whole genome shotgun (WGS) entry which is preliminary data.</text>
</comment>
<organism evidence="1 2">
    <name type="scientific">Methyloceanibacter marginalis</name>
    <dbReference type="NCBI Taxonomy" id="1774971"/>
    <lineage>
        <taxon>Bacteria</taxon>
        <taxon>Pseudomonadati</taxon>
        <taxon>Pseudomonadota</taxon>
        <taxon>Alphaproteobacteria</taxon>
        <taxon>Hyphomicrobiales</taxon>
        <taxon>Hyphomicrobiaceae</taxon>
        <taxon>Methyloceanibacter</taxon>
    </lineage>
</organism>